<feature type="transmembrane region" description="Helical" evidence="6">
    <location>
        <begin position="164"/>
        <end position="182"/>
    </location>
</feature>
<dbReference type="GO" id="GO:0005886">
    <property type="term" value="C:plasma membrane"/>
    <property type="evidence" value="ECO:0007669"/>
    <property type="project" value="UniProtKB-SubCell"/>
</dbReference>
<evidence type="ECO:0000256" key="3">
    <source>
        <dbReference type="ARBA" id="ARBA00022692"/>
    </source>
</evidence>
<dbReference type="OrthoDB" id="9812980at2"/>
<feature type="transmembrane region" description="Helical" evidence="6">
    <location>
        <begin position="194"/>
        <end position="211"/>
    </location>
</feature>
<protein>
    <recommendedName>
        <fullName evidence="6">TVP38/TMEM64 family membrane protein</fullName>
    </recommendedName>
</protein>
<sequence>MDKNSPCAKILQNLLAVFFLALLIYFINYYMNQTGYTAEDIKNYITSFGIWAPLVFIILFTLVPLTLFPDALLAIAGGMVFGLFYGFIYTMIGAACGATLAFMIARLAGNSLLKKLKNHNIDHLQNLLNRNGFWIVLYLRLIPLIPFDIISYGAGLARIKYRDFILATLLGIIPGVLVYVNLGDKSLSIGSTDFYIALALLIGLTSLAWLFKRKIKLPSLEKTEK</sequence>
<dbReference type="InterPro" id="IPR015414">
    <property type="entry name" value="TMEM64"/>
</dbReference>
<feature type="transmembrane region" description="Helical" evidence="6">
    <location>
        <begin position="12"/>
        <end position="30"/>
    </location>
</feature>
<evidence type="ECO:0000256" key="1">
    <source>
        <dbReference type="ARBA" id="ARBA00004651"/>
    </source>
</evidence>
<evidence type="ECO:0000256" key="2">
    <source>
        <dbReference type="ARBA" id="ARBA00022475"/>
    </source>
</evidence>
<evidence type="ECO:0000259" key="7">
    <source>
        <dbReference type="Pfam" id="PF09335"/>
    </source>
</evidence>
<keyword evidence="5 6" id="KW-0472">Membrane</keyword>
<dbReference type="PANTHER" id="PTHR12677:SF59">
    <property type="entry name" value="GOLGI APPARATUS MEMBRANE PROTEIN TVP38-RELATED"/>
    <property type="match status" value="1"/>
</dbReference>
<accession>A0A1M5MEW1</accession>
<proteinExistence type="inferred from homology"/>
<gene>
    <name evidence="8" type="ORF">SAMN02745221_00913</name>
</gene>
<feature type="transmembrane region" description="Helical" evidence="6">
    <location>
        <begin position="80"/>
        <end position="105"/>
    </location>
</feature>
<feature type="transmembrane region" description="Helical" evidence="6">
    <location>
        <begin position="50"/>
        <end position="68"/>
    </location>
</feature>
<keyword evidence="3 6" id="KW-0812">Transmembrane</keyword>
<feature type="transmembrane region" description="Helical" evidence="6">
    <location>
        <begin position="132"/>
        <end position="152"/>
    </location>
</feature>
<dbReference type="PANTHER" id="PTHR12677">
    <property type="entry name" value="GOLGI APPARATUS MEMBRANE PROTEIN TVP38-RELATED"/>
    <property type="match status" value="1"/>
</dbReference>
<name>A0A1M5MEW1_9FIRM</name>
<keyword evidence="4 6" id="KW-1133">Transmembrane helix</keyword>
<reference evidence="9" key="1">
    <citation type="submission" date="2016-11" db="EMBL/GenBank/DDBJ databases">
        <authorList>
            <person name="Varghese N."/>
            <person name="Submissions S."/>
        </authorList>
    </citation>
    <scope>NUCLEOTIDE SEQUENCE [LARGE SCALE GENOMIC DNA]</scope>
    <source>
        <strain evidence="9">DSM 11003</strain>
    </source>
</reference>
<organism evidence="8 9">
    <name type="scientific">Thermosyntropha lipolytica DSM 11003</name>
    <dbReference type="NCBI Taxonomy" id="1123382"/>
    <lineage>
        <taxon>Bacteria</taxon>
        <taxon>Bacillati</taxon>
        <taxon>Bacillota</taxon>
        <taxon>Clostridia</taxon>
        <taxon>Eubacteriales</taxon>
        <taxon>Syntrophomonadaceae</taxon>
        <taxon>Thermosyntropha</taxon>
    </lineage>
</organism>
<keyword evidence="2 6" id="KW-1003">Cell membrane</keyword>
<keyword evidence="9" id="KW-1185">Reference proteome</keyword>
<dbReference type="InterPro" id="IPR032816">
    <property type="entry name" value="VTT_dom"/>
</dbReference>
<dbReference type="EMBL" id="FQWY01000011">
    <property type="protein sequence ID" value="SHG75954.1"/>
    <property type="molecule type" value="Genomic_DNA"/>
</dbReference>
<comment type="similarity">
    <text evidence="6">Belongs to the TVP38/TMEM64 family.</text>
</comment>
<feature type="domain" description="VTT" evidence="7">
    <location>
        <begin position="68"/>
        <end position="184"/>
    </location>
</feature>
<dbReference type="RefSeq" id="WP_073090718.1">
    <property type="nucleotide sequence ID" value="NZ_FQWY01000011.1"/>
</dbReference>
<evidence type="ECO:0000256" key="4">
    <source>
        <dbReference type="ARBA" id="ARBA00022989"/>
    </source>
</evidence>
<dbReference type="Proteomes" id="UP000242329">
    <property type="component" value="Unassembled WGS sequence"/>
</dbReference>
<evidence type="ECO:0000313" key="8">
    <source>
        <dbReference type="EMBL" id="SHG75954.1"/>
    </source>
</evidence>
<dbReference type="AlphaFoldDB" id="A0A1M5MEW1"/>
<evidence type="ECO:0000256" key="5">
    <source>
        <dbReference type="ARBA" id="ARBA00023136"/>
    </source>
</evidence>
<dbReference type="STRING" id="1123382.SAMN02745221_00913"/>
<evidence type="ECO:0000256" key="6">
    <source>
        <dbReference type="RuleBase" id="RU366058"/>
    </source>
</evidence>
<comment type="subcellular location">
    <subcellularLocation>
        <location evidence="1 6">Cell membrane</location>
        <topology evidence="1 6">Multi-pass membrane protein</topology>
    </subcellularLocation>
</comment>
<dbReference type="Pfam" id="PF09335">
    <property type="entry name" value="VTT_dom"/>
    <property type="match status" value="1"/>
</dbReference>
<evidence type="ECO:0000313" key="9">
    <source>
        <dbReference type="Proteomes" id="UP000242329"/>
    </source>
</evidence>